<gene>
    <name evidence="1" type="ORF">US19_C0027G0013</name>
</gene>
<protein>
    <recommendedName>
        <fullName evidence="3">Ribbon-helix-helix protein CopG domain-containing protein</fullName>
    </recommendedName>
</protein>
<reference evidence="1 2" key="1">
    <citation type="journal article" date="2015" name="Nature">
        <title>rRNA introns, odd ribosomes, and small enigmatic genomes across a large radiation of phyla.</title>
        <authorList>
            <person name="Brown C.T."/>
            <person name="Hug L.A."/>
            <person name="Thomas B.C."/>
            <person name="Sharon I."/>
            <person name="Castelle C.J."/>
            <person name="Singh A."/>
            <person name="Wilkins M.J."/>
            <person name="Williams K.H."/>
            <person name="Banfield J.F."/>
        </authorList>
    </citation>
    <scope>NUCLEOTIDE SEQUENCE [LARGE SCALE GENOMIC DNA]</scope>
</reference>
<evidence type="ECO:0000313" key="2">
    <source>
        <dbReference type="Proteomes" id="UP000034492"/>
    </source>
</evidence>
<proteinExistence type="predicted"/>
<sequence length="91" mass="10403">MLKTYLYIPDELDKQIIKAAKSQKKSKAEVIRKALEKGFESMETQKPGGAEVLLKLAEIAKKYNVKGPRDLSVNHDYYLWGGKKKNPRIKP</sequence>
<comment type="caution">
    <text evidence="1">The sequence shown here is derived from an EMBL/GenBank/DDBJ whole genome shotgun (WGS) entry which is preliminary data.</text>
</comment>
<dbReference type="AlphaFoldDB" id="A0A0G0HWS0"/>
<organism evidence="1 2">
    <name type="scientific">Candidatus Daviesbacteria bacterium GW2011_GWB1_36_5</name>
    <dbReference type="NCBI Taxonomy" id="1618426"/>
    <lineage>
        <taxon>Bacteria</taxon>
        <taxon>Candidatus Daviesiibacteriota</taxon>
    </lineage>
</organism>
<name>A0A0G0HWS0_9BACT</name>
<dbReference type="Proteomes" id="UP000034492">
    <property type="component" value="Unassembled WGS sequence"/>
</dbReference>
<evidence type="ECO:0008006" key="3">
    <source>
        <dbReference type="Google" id="ProtNLM"/>
    </source>
</evidence>
<evidence type="ECO:0000313" key="1">
    <source>
        <dbReference type="EMBL" id="KKQ08336.1"/>
    </source>
</evidence>
<accession>A0A0G0HWS0</accession>
<dbReference type="EMBL" id="LBSA01000027">
    <property type="protein sequence ID" value="KKQ08336.1"/>
    <property type="molecule type" value="Genomic_DNA"/>
</dbReference>